<sequence>MVQSFLRWPGYLSTSANIKFADLPNGIAAFKAIPPAGLFQILLFIGAMEAFTWRYYEGPWPGKVPEGKAPGDVAGDLWVRYTDPEEKAFKLNAEINNGRAAMMGSLGTRPCCGPAARLAHEPPTPRAAPPPPRRHADARPHPRHVGAARLRVEPPPTCRLPGGRTHHAAFPAAPASRGAPPRRRAPAAVSLPPPFPLPGGRSGGRSCSGERAPTPFYALL</sequence>
<accession>A0A6V2XBY8</accession>
<dbReference type="InterPro" id="IPR022796">
    <property type="entry name" value="Chloroa_b-bind"/>
</dbReference>
<feature type="compositionally biased region" description="Low complexity" evidence="4">
    <location>
        <begin position="168"/>
        <end position="179"/>
    </location>
</feature>
<evidence type="ECO:0000256" key="1">
    <source>
        <dbReference type="ARBA" id="ARBA00004229"/>
    </source>
</evidence>
<dbReference type="EMBL" id="HBIR01054449">
    <property type="protein sequence ID" value="CAE0591074.1"/>
    <property type="molecule type" value="Transcribed_RNA"/>
</dbReference>
<dbReference type="EMBL" id="HBIR01054448">
    <property type="protein sequence ID" value="CAE0591070.1"/>
    <property type="molecule type" value="Transcribed_RNA"/>
</dbReference>
<gene>
    <name evidence="5" type="ORF">EHUX00137_LOCUS42412</name>
    <name evidence="6" type="ORF">EHUX00137_LOCUS42413</name>
</gene>
<dbReference type="SUPFAM" id="SSF103511">
    <property type="entry name" value="Chlorophyll a-b binding protein"/>
    <property type="match status" value="1"/>
</dbReference>
<dbReference type="Gene3D" id="1.10.3460.10">
    <property type="entry name" value="Chlorophyll a/b binding protein domain"/>
    <property type="match status" value="1"/>
</dbReference>
<comment type="subcellular location">
    <subcellularLocation>
        <location evidence="1">Plastid</location>
        <location evidence="1">Chloroplast</location>
    </subcellularLocation>
</comment>
<evidence type="ECO:0000313" key="6">
    <source>
        <dbReference type="EMBL" id="CAE0591074.1"/>
    </source>
</evidence>
<dbReference type="Pfam" id="PF00504">
    <property type="entry name" value="Chloroa_b-bind"/>
    <property type="match status" value="1"/>
</dbReference>
<name>A0A6V2XBY8_EMIHU</name>
<feature type="compositionally biased region" description="Pro residues" evidence="4">
    <location>
        <begin position="122"/>
        <end position="131"/>
    </location>
</feature>
<feature type="region of interest" description="Disordered" evidence="4">
    <location>
        <begin position="114"/>
        <end position="214"/>
    </location>
</feature>
<evidence type="ECO:0000313" key="5">
    <source>
        <dbReference type="EMBL" id="CAE0591070.1"/>
    </source>
</evidence>
<reference evidence="6" key="1">
    <citation type="submission" date="2021-01" db="EMBL/GenBank/DDBJ databases">
        <authorList>
            <person name="Corre E."/>
            <person name="Pelletier E."/>
            <person name="Niang G."/>
            <person name="Scheremetjew M."/>
            <person name="Finn R."/>
            <person name="Kale V."/>
            <person name="Holt S."/>
            <person name="Cochrane G."/>
            <person name="Meng A."/>
            <person name="Brown T."/>
            <person name="Cohen L."/>
        </authorList>
    </citation>
    <scope>NUCLEOTIDE SEQUENCE</scope>
    <source>
        <strain evidence="6">379</strain>
    </source>
</reference>
<dbReference type="AlphaFoldDB" id="A0A6V2XBY8"/>
<dbReference type="GO" id="GO:0009507">
    <property type="term" value="C:chloroplast"/>
    <property type="evidence" value="ECO:0007669"/>
    <property type="project" value="UniProtKB-SubCell"/>
</dbReference>
<evidence type="ECO:0008006" key="7">
    <source>
        <dbReference type="Google" id="ProtNLM"/>
    </source>
</evidence>
<protein>
    <recommendedName>
        <fullName evidence="7">Light harvesting protein</fullName>
    </recommendedName>
</protein>
<proteinExistence type="predicted"/>
<evidence type="ECO:0000256" key="4">
    <source>
        <dbReference type="SAM" id="MobiDB-lite"/>
    </source>
</evidence>
<organism evidence="6">
    <name type="scientific">Emiliania huxleyi</name>
    <name type="common">Coccolithophore</name>
    <name type="synonym">Pontosphaera huxleyi</name>
    <dbReference type="NCBI Taxonomy" id="2903"/>
    <lineage>
        <taxon>Eukaryota</taxon>
        <taxon>Haptista</taxon>
        <taxon>Haptophyta</taxon>
        <taxon>Prymnesiophyceae</taxon>
        <taxon>Isochrysidales</taxon>
        <taxon>Noelaerhabdaceae</taxon>
        <taxon>Emiliania</taxon>
    </lineage>
</organism>
<evidence type="ECO:0000256" key="2">
    <source>
        <dbReference type="ARBA" id="ARBA00022528"/>
    </source>
</evidence>
<keyword evidence="3" id="KW-0934">Plastid</keyword>
<evidence type="ECO:0000256" key="3">
    <source>
        <dbReference type="ARBA" id="ARBA00022640"/>
    </source>
</evidence>
<keyword evidence="2" id="KW-0150">Chloroplast</keyword>